<evidence type="ECO:0000256" key="4">
    <source>
        <dbReference type="ARBA" id="ARBA00022553"/>
    </source>
</evidence>
<dbReference type="InterPro" id="IPR001373">
    <property type="entry name" value="Cullin_N"/>
</dbReference>
<evidence type="ECO:0000259" key="13">
    <source>
        <dbReference type="PROSITE" id="PS50069"/>
    </source>
</evidence>
<dbReference type="SMART" id="SM00182">
    <property type="entry name" value="CULLIN"/>
    <property type="match status" value="1"/>
</dbReference>
<dbReference type="PROSITE" id="PS01256">
    <property type="entry name" value="CULLIN_1"/>
    <property type="match status" value="1"/>
</dbReference>
<dbReference type="FunFam" id="1.20.1310.10:FF:000003">
    <property type="entry name" value="Cullin 4A"/>
    <property type="match status" value="1"/>
</dbReference>
<dbReference type="SUPFAM" id="SSF75632">
    <property type="entry name" value="Cullin homology domain"/>
    <property type="match status" value="1"/>
</dbReference>
<dbReference type="SUPFAM" id="SSF46785">
    <property type="entry name" value="Winged helix' DNA-binding domain"/>
    <property type="match status" value="1"/>
</dbReference>
<protein>
    <recommendedName>
        <fullName evidence="9">Cullin-4</fullName>
    </recommendedName>
</protein>
<keyword evidence="7" id="KW-0832">Ubl conjugation</keyword>
<organism evidence="14 15">
    <name type="scientific">Ramazzottius varieornatus</name>
    <name type="common">Water bear</name>
    <name type="synonym">Tardigrade</name>
    <dbReference type="NCBI Taxonomy" id="947166"/>
    <lineage>
        <taxon>Eukaryota</taxon>
        <taxon>Metazoa</taxon>
        <taxon>Ecdysozoa</taxon>
        <taxon>Tardigrada</taxon>
        <taxon>Eutardigrada</taxon>
        <taxon>Parachela</taxon>
        <taxon>Hypsibioidea</taxon>
        <taxon>Ramazzottiidae</taxon>
        <taxon>Ramazzottius</taxon>
    </lineage>
</organism>
<evidence type="ECO:0000256" key="8">
    <source>
        <dbReference type="ARBA" id="ARBA00023204"/>
    </source>
</evidence>
<dbReference type="InterPro" id="IPR036317">
    <property type="entry name" value="Cullin_homology_sf"/>
</dbReference>
<dbReference type="GO" id="GO:0005634">
    <property type="term" value="C:nucleus"/>
    <property type="evidence" value="ECO:0007669"/>
    <property type="project" value="UniProtKB-ARBA"/>
</dbReference>
<evidence type="ECO:0000256" key="6">
    <source>
        <dbReference type="ARBA" id="ARBA00022786"/>
    </source>
</evidence>
<dbReference type="FunFam" id="1.20.1310.10:FF:000004">
    <property type="entry name" value="Cullin 4B"/>
    <property type="match status" value="1"/>
</dbReference>
<dbReference type="InterPro" id="IPR016158">
    <property type="entry name" value="Cullin_homology"/>
</dbReference>
<evidence type="ECO:0000313" key="15">
    <source>
        <dbReference type="Proteomes" id="UP000186922"/>
    </source>
</evidence>
<dbReference type="FunFam" id="1.10.10.10:FF:000050">
    <property type="entry name" value="Cullin 4B"/>
    <property type="match status" value="1"/>
</dbReference>
<evidence type="ECO:0000256" key="7">
    <source>
        <dbReference type="ARBA" id="ARBA00022843"/>
    </source>
</evidence>
<dbReference type="Gene3D" id="1.10.10.10">
    <property type="entry name" value="Winged helix-like DNA-binding domain superfamily/Winged helix DNA-binding domain"/>
    <property type="match status" value="1"/>
</dbReference>
<dbReference type="GO" id="GO:0006511">
    <property type="term" value="P:ubiquitin-dependent protein catabolic process"/>
    <property type="evidence" value="ECO:0007669"/>
    <property type="project" value="InterPro"/>
</dbReference>
<dbReference type="Pfam" id="PF10557">
    <property type="entry name" value="Cullin_Nedd8"/>
    <property type="match status" value="1"/>
</dbReference>
<dbReference type="InterPro" id="IPR036390">
    <property type="entry name" value="WH_DNA-bd_sf"/>
</dbReference>
<evidence type="ECO:0000256" key="5">
    <source>
        <dbReference type="ARBA" id="ARBA00022763"/>
    </source>
</evidence>
<dbReference type="InterPro" id="IPR016159">
    <property type="entry name" value="Cullin_repeat-like_dom_sf"/>
</dbReference>
<evidence type="ECO:0000256" key="12">
    <source>
        <dbReference type="SAM" id="MobiDB-lite"/>
    </source>
</evidence>
<dbReference type="STRING" id="947166.A0A1D1VTY5"/>
<dbReference type="AlphaFoldDB" id="A0A1D1VTY5"/>
<sequence>MSDQPRRKYPRRVQQAQEENERRQTIETLRDISDIQYISKLAFVETYTGTNGAVRMDDMGDKALSARRKKLAKPDRSSFGLQNQTLEGKKGTIKNFRPLASTVASQAENQPIGGESYPVIWQQLREATDMVFDGMKLSQPFETLYTKVEIAVANKFEQSTYQDLKELFRIHVAQWMGKVEAQSGAMDDSQFLKFVEVQWQDLCQKTKLIRCIFLVLDRTYCLNRADTLGIWDLGIHMCRKYLEESENAEKKIFQGLLREVAKERSGDQVDRALLKNVMRMLAELSLYEGKFEESFVRDTKNLYRAESQDFIDNRPVPEYLRYVEKRLKEEVDRIDNYLQISTRKKLLPTVEAELIEVHQKTMIAKGTDMMIDDKRIEDLALMYSLLCRTAEGLPELCKAFREYIKKKGRVIVMDEQQDKNMVSEMLNLKLRIDEVLHTCFKDDSNFKDAAREGFEHFINQRANRPAEMIAKYLDMRLKAGNKEATEEELDKLMDRLLILFRYIHGKDVFEAFYKKDLAKRLLLSLSASQDAEKLMLAKLKTECGAGFTSRLENMFRDCEISKDYQTAFAEHPANPKNTTKSSLDFAVMVLTQGIWPPYTPINVTLPPDMSVYLTSFQSYYTSNHNGRTLKWLANMGQCRVKANYAGLGTAKEFQVSQLQTVVLLLFNNVDEMTYSEIQQASGIEEEELKRVLGSLCTDKVRVLNKSGAAANLSREDTFSYNADFKSKAYRVKINAIQAQETPEEQHKTEEGVMADRQYQIDAAIVRIMKTRKSLKHALLLSEIYKQLRFPVTPHDLKKRIESLIERDYMARDKEEQTQYNYVA</sequence>
<evidence type="ECO:0000313" key="14">
    <source>
        <dbReference type="EMBL" id="GAV02039.1"/>
    </source>
</evidence>
<dbReference type="InterPro" id="IPR036388">
    <property type="entry name" value="WH-like_DNA-bd_sf"/>
</dbReference>
<dbReference type="EMBL" id="BDGG01000007">
    <property type="protein sequence ID" value="GAV02039.1"/>
    <property type="molecule type" value="Genomic_DNA"/>
</dbReference>
<keyword evidence="5" id="KW-0227">DNA damage</keyword>
<dbReference type="GO" id="GO:0031625">
    <property type="term" value="F:ubiquitin protein ligase binding"/>
    <property type="evidence" value="ECO:0007669"/>
    <property type="project" value="InterPro"/>
</dbReference>
<keyword evidence="15" id="KW-1185">Reference proteome</keyword>
<dbReference type="InterPro" id="IPR019559">
    <property type="entry name" value="Cullin_neddylation_domain"/>
</dbReference>
<feature type="region of interest" description="Disordered" evidence="12">
    <location>
        <begin position="1"/>
        <end position="22"/>
    </location>
</feature>
<keyword evidence="6" id="KW-0833">Ubl conjugation pathway</keyword>
<dbReference type="InterPro" id="IPR045093">
    <property type="entry name" value="Cullin"/>
</dbReference>
<dbReference type="InterPro" id="IPR016157">
    <property type="entry name" value="Cullin_CS"/>
</dbReference>
<dbReference type="Gene3D" id="3.30.230.130">
    <property type="entry name" value="Cullin, Chain C, Domain 2"/>
    <property type="match status" value="1"/>
</dbReference>
<evidence type="ECO:0000256" key="2">
    <source>
        <dbReference type="ARBA" id="ARBA00006019"/>
    </source>
</evidence>
<dbReference type="GO" id="GO:0042254">
    <property type="term" value="P:ribosome biogenesis"/>
    <property type="evidence" value="ECO:0007669"/>
    <property type="project" value="UniProtKB-ARBA"/>
</dbReference>
<dbReference type="PROSITE" id="PS50069">
    <property type="entry name" value="CULLIN_2"/>
    <property type="match status" value="1"/>
</dbReference>
<accession>A0A1D1VTY5</accession>
<dbReference type="GO" id="GO:0031464">
    <property type="term" value="C:Cul4A-RING E3 ubiquitin ligase complex"/>
    <property type="evidence" value="ECO:0007669"/>
    <property type="project" value="UniProtKB-ARBA"/>
</dbReference>
<dbReference type="InterPro" id="IPR059120">
    <property type="entry name" value="Cullin-like_AB"/>
</dbReference>
<dbReference type="SMART" id="SM00884">
    <property type="entry name" value="Cullin_Nedd8"/>
    <property type="match status" value="1"/>
</dbReference>
<dbReference type="OrthoDB" id="27073at2759"/>
<dbReference type="Pfam" id="PF00888">
    <property type="entry name" value="Cullin"/>
    <property type="match status" value="1"/>
</dbReference>
<comment type="similarity">
    <text evidence="2 10 11">Belongs to the cullin family.</text>
</comment>
<dbReference type="SUPFAM" id="SSF74788">
    <property type="entry name" value="Cullin repeat-like"/>
    <property type="match status" value="1"/>
</dbReference>
<keyword evidence="8" id="KW-0234">DNA repair</keyword>
<dbReference type="PANTHER" id="PTHR11932">
    <property type="entry name" value="CULLIN"/>
    <property type="match status" value="1"/>
</dbReference>
<gene>
    <name evidence="14" type="primary">RvY_12652-1</name>
    <name evidence="14" type="synonym">RvY_12652.1</name>
    <name evidence="14" type="ORF">RvY_12652</name>
</gene>
<evidence type="ECO:0000256" key="3">
    <source>
        <dbReference type="ARBA" id="ARBA00022499"/>
    </source>
</evidence>
<keyword evidence="3" id="KW-1017">Isopeptide bond</keyword>
<reference evidence="14 15" key="1">
    <citation type="journal article" date="2016" name="Nat. Commun.">
        <title>Extremotolerant tardigrade genome and improved radiotolerance of human cultured cells by tardigrade-unique protein.</title>
        <authorList>
            <person name="Hashimoto T."/>
            <person name="Horikawa D.D."/>
            <person name="Saito Y."/>
            <person name="Kuwahara H."/>
            <person name="Kozuka-Hata H."/>
            <person name="Shin-I T."/>
            <person name="Minakuchi Y."/>
            <person name="Ohishi K."/>
            <person name="Motoyama A."/>
            <person name="Aizu T."/>
            <person name="Enomoto A."/>
            <person name="Kondo K."/>
            <person name="Tanaka S."/>
            <person name="Hara Y."/>
            <person name="Koshikawa S."/>
            <person name="Sagara H."/>
            <person name="Miura T."/>
            <person name="Yokobori S."/>
            <person name="Miyagawa K."/>
            <person name="Suzuki Y."/>
            <person name="Kubo T."/>
            <person name="Oyama M."/>
            <person name="Kohara Y."/>
            <person name="Fujiyama A."/>
            <person name="Arakawa K."/>
            <person name="Katayama T."/>
            <person name="Toyoda A."/>
            <person name="Kunieda T."/>
        </authorList>
    </citation>
    <scope>NUCLEOTIDE SEQUENCE [LARGE SCALE GENOMIC DNA]</scope>
    <source>
        <strain evidence="14 15">YOKOZUNA-1</strain>
    </source>
</reference>
<dbReference type="GO" id="GO:0006281">
    <property type="term" value="P:DNA repair"/>
    <property type="evidence" value="ECO:0007669"/>
    <property type="project" value="UniProtKB-KW"/>
</dbReference>
<feature type="domain" description="Cullin family profile" evidence="13">
    <location>
        <begin position="464"/>
        <end position="696"/>
    </location>
</feature>
<keyword evidence="4" id="KW-0597">Phosphoprotein</keyword>
<dbReference type="Gene3D" id="1.20.1310.10">
    <property type="entry name" value="Cullin Repeats"/>
    <property type="match status" value="4"/>
</dbReference>
<evidence type="ECO:0000256" key="1">
    <source>
        <dbReference type="ARBA" id="ARBA00004906"/>
    </source>
</evidence>
<dbReference type="Pfam" id="PF26557">
    <property type="entry name" value="Cullin_AB"/>
    <property type="match status" value="1"/>
</dbReference>
<evidence type="ECO:0000256" key="9">
    <source>
        <dbReference type="ARBA" id="ARBA00069613"/>
    </source>
</evidence>
<proteinExistence type="inferred from homology"/>
<comment type="caution">
    <text evidence="14">The sequence shown here is derived from an EMBL/GenBank/DDBJ whole genome shotgun (WGS) entry which is preliminary data.</text>
</comment>
<comment type="pathway">
    <text evidence="1">Protein modification; protein ubiquitination.</text>
</comment>
<dbReference type="Proteomes" id="UP000186922">
    <property type="component" value="Unassembled WGS sequence"/>
</dbReference>
<evidence type="ECO:0000256" key="10">
    <source>
        <dbReference type="PROSITE-ProRule" id="PRU00330"/>
    </source>
</evidence>
<name>A0A1D1VTY5_RAMVA</name>
<dbReference type="FunFam" id="1.20.1310.10:FF:000001">
    <property type="entry name" value="Cullin 3"/>
    <property type="match status" value="1"/>
</dbReference>
<evidence type="ECO:0000256" key="11">
    <source>
        <dbReference type="RuleBase" id="RU003829"/>
    </source>
</evidence>